<dbReference type="KEGG" id="tpol:Mal48_23930"/>
<evidence type="ECO:0000259" key="2">
    <source>
        <dbReference type="PROSITE" id="PS51352"/>
    </source>
</evidence>
<dbReference type="RefSeq" id="WP_197442259.1">
    <property type="nucleotide sequence ID" value="NZ_CP036267.1"/>
</dbReference>
<protein>
    <submittedName>
        <fullName evidence="3">AhpC/TSA family protein</fullName>
    </submittedName>
</protein>
<dbReference type="Pfam" id="PF00578">
    <property type="entry name" value="AhpC-TSA"/>
    <property type="match status" value="1"/>
</dbReference>
<dbReference type="EMBL" id="CP036267">
    <property type="protein sequence ID" value="QDT33140.1"/>
    <property type="molecule type" value="Genomic_DNA"/>
</dbReference>
<dbReference type="AlphaFoldDB" id="A0A517QNC6"/>
<dbReference type="InterPro" id="IPR000866">
    <property type="entry name" value="AhpC/TSA"/>
</dbReference>
<dbReference type="NCBIfam" id="NF040769">
    <property type="entry name" value="SelL_rel_redox"/>
    <property type="match status" value="1"/>
</dbReference>
<sequence length="334" mass="37731">MVNSETELSVSPWMKPVLRLAGIYNLTWGLWVILFPIASLKVCGYPAPPTYPELWQCIGMIVGVYGIGYWIAAGDPFRHWPIVFVGLLGKIFGPIGFLFAYSQGNLPLSAGLVNIFNDLIWWIPFTLILWNALKFEQTRNATGETGLTFSEAIQKFRSQDGTSLAEFSNRQPVLVVFLRHSGCTFCREALSEIQMQREKIKSEGVQIAFVHMEDEEHGKKFFERYNVADLPRYSDPEQVLYRAFEVGQARFGQLMNFNVLWKGFLSAIVKGHGFSKVHSNVFRMPGTFLIQNEKILARHIAKDPSDHPDYGDLACDIKAEGMIMPSAPVKNADL</sequence>
<accession>A0A517QNC6</accession>
<evidence type="ECO:0000256" key="1">
    <source>
        <dbReference type="SAM" id="Phobius"/>
    </source>
</evidence>
<reference evidence="3 4" key="1">
    <citation type="submission" date="2019-02" db="EMBL/GenBank/DDBJ databases">
        <title>Deep-cultivation of Planctomycetes and their phenomic and genomic characterization uncovers novel biology.</title>
        <authorList>
            <person name="Wiegand S."/>
            <person name="Jogler M."/>
            <person name="Boedeker C."/>
            <person name="Pinto D."/>
            <person name="Vollmers J."/>
            <person name="Rivas-Marin E."/>
            <person name="Kohn T."/>
            <person name="Peeters S.H."/>
            <person name="Heuer A."/>
            <person name="Rast P."/>
            <person name="Oberbeckmann S."/>
            <person name="Bunk B."/>
            <person name="Jeske O."/>
            <person name="Meyerdierks A."/>
            <person name="Storesund J.E."/>
            <person name="Kallscheuer N."/>
            <person name="Luecker S."/>
            <person name="Lage O.M."/>
            <person name="Pohl T."/>
            <person name="Merkel B.J."/>
            <person name="Hornburger P."/>
            <person name="Mueller R.-W."/>
            <person name="Bruemmer F."/>
            <person name="Labrenz M."/>
            <person name="Spormann A.M."/>
            <person name="Op den Camp H."/>
            <person name="Overmann J."/>
            <person name="Amann R."/>
            <person name="Jetten M.S.M."/>
            <person name="Mascher T."/>
            <person name="Medema M.H."/>
            <person name="Devos D.P."/>
            <person name="Kaster A.-K."/>
            <person name="Ovreas L."/>
            <person name="Rohde M."/>
            <person name="Galperin M.Y."/>
            <person name="Jogler C."/>
        </authorList>
    </citation>
    <scope>NUCLEOTIDE SEQUENCE [LARGE SCALE GENOMIC DNA]</scope>
    <source>
        <strain evidence="3 4">Mal48</strain>
    </source>
</reference>
<keyword evidence="1" id="KW-0812">Transmembrane</keyword>
<dbReference type="Proteomes" id="UP000315724">
    <property type="component" value="Chromosome"/>
</dbReference>
<proteinExistence type="predicted"/>
<feature type="transmembrane region" description="Helical" evidence="1">
    <location>
        <begin position="20"/>
        <end position="42"/>
    </location>
</feature>
<feature type="transmembrane region" description="Helical" evidence="1">
    <location>
        <begin position="112"/>
        <end position="133"/>
    </location>
</feature>
<feature type="transmembrane region" description="Helical" evidence="1">
    <location>
        <begin position="54"/>
        <end position="73"/>
    </location>
</feature>
<name>A0A517QNC6_9PLAN</name>
<dbReference type="SUPFAM" id="SSF52833">
    <property type="entry name" value="Thioredoxin-like"/>
    <property type="match status" value="1"/>
</dbReference>
<dbReference type="InterPro" id="IPR013766">
    <property type="entry name" value="Thioredoxin_domain"/>
</dbReference>
<keyword evidence="1" id="KW-1133">Transmembrane helix</keyword>
<feature type="domain" description="Thioredoxin" evidence="2">
    <location>
        <begin position="126"/>
        <end position="322"/>
    </location>
</feature>
<keyword evidence="4" id="KW-1185">Reference proteome</keyword>
<dbReference type="GO" id="GO:0016491">
    <property type="term" value="F:oxidoreductase activity"/>
    <property type="evidence" value="ECO:0007669"/>
    <property type="project" value="InterPro"/>
</dbReference>
<dbReference type="GO" id="GO:0016209">
    <property type="term" value="F:antioxidant activity"/>
    <property type="evidence" value="ECO:0007669"/>
    <property type="project" value="InterPro"/>
</dbReference>
<keyword evidence="1" id="KW-0472">Membrane</keyword>
<evidence type="ECO:0000313" key="4">
    <source>
        <dbReference type="Proteomes" id="UP000315724"/>
    </source>
</evidence>
<evidence type="ECO:0000313" key="3">
    <source>
        <dbReference type="EMBL" id="QDT33140.1"/>
    </source>
</evidence>
<dbReference type="Gene3D" id="3.40.30.10">
    <property type="entry name" value="Glutaredoxin"/>
    <property type="match status" value="1"/>
</dbReference>
<gene>
    <name evidence="3" type="ORF">Mal48_23930</name>
</gene>
<dbReference type="InterPro" id="IPR036249">
    <property type="entry name" value="Thioredoxin-like_sf"/>
</dbReference>
<feature type="transmembrane region" description="Helical" evidence="1">
    <location>
        <begin position="79"/>
        <end position="100"/>
    </location>
</feature>
<dbReference type="PROSITE" id="PS51352">
    <property type="entry name" value="THIOREDOXIN_2"/>
    <property type="match status" value="1"/>
</dbReference>
<organism evidence="3 4">
    <name type="scientific">Thalassoglobus polymorphus</name>
    <dbReference type="NCBI Taxonomy" id="2527994"/>
    <lineage>
        <taxon>Bacteria</taxon>
        <taxon>Pseudomonadati</taxon>
        <taxon>Planctomycetota</taxon>
        <taxon>Planctomycetia</taxon>
        <taxon>Planctomycetales</taxon>
        <taxon>Planctomycetaceae</taxon>
        <taxon>Thalassoglobus</taxon>
    </lineage>
</organism>